<gene>
    <name evidence="3" type="ORF">CRG98_002146</name>
</gene>
<feature type="compositionally biased region" description="Polar residues" evidence="1">
    <location>
        <begin position="622"/>
        <end position="631"/>
    </location>
</feature>
<reference evidence="3 4" key="1">
    <citation type="submission" date="2017-11" db="EMBL/GenBank/DDBJ databases">
        <title>De-novo sequencing of pomegranate (Punica granatum L.) genome.</title>
        <authorList>
            <person name="Akparov Z."/>
            <person name="Amiraslanov A."/>
            <person name="Hajiyeva S."/>
            <person name="Abbasov M."/>
            <person name="Kaur K."/>
            <person name="Hamwieh A."/>
            <person name="Solovyev V."/>
            <person name="Salamov A."/>
            <person name="Braich B."/>
            <person name="Kosarev P."/>
            <person name="Mahmoud A."/>
            <person name="Hajiyev E."/>
            <person name="Babayeva S."/>
            <person name="Izzatullayeva V."/>
            <person name="Mammadov A."/>
            <person name="Mammadov A."/>
            <person name="Sharifova S."/>
            <person name="Ojaghi J."/>
            <person name="Eynullazada K."/>
            <person name="Bayramov B."/>
            <person name="Abdulazimova A."/>
            <person name="Shahmuradov I."/>
        </authorList>
    </citation>
    <scope>NUCLEOTIDE SEQUENCE [LARGE SCALE GENOMIC DNA]</scope>
    <source>
        <strain evidence="4">cv. AG2017</strain>
        <tissue evidence="3">Leaf</tissue>
    </source>
</reference>
<feature type="domain" description="Rab3GAP catalytic subunit conserved" evidence="2">
    <location>
        <begin position="355"/>
        <end position="502"/>
    </location>
</feature>
<feature type="compositionally biased region" description="Basic and acidic residues" evidence="1">
    <location>
        <begin position="23"/>
        <end position="43"/>
    </location>
</feature>
<evidence type="ECO:0000313" key="4">
    <source>
        <dbReference type="Proteomes" id="UP000233551"/>
    </source>
</evidence>
<accession>A0A2I0LA56</accession>
<keyword evidence="4" id="KW-1185">Reference proteome</keyword>
<feature type="compositionally biased region" description="Low complexity" evidence="1">
    <location>
        <begin position="633"/>
        <end position="643"/>
    </location>
</feature>
<feature type="region of interest" description="Disordered" evidence="1">
    <location>
        <begin position="20"/>
        <end position="83"/>
    </location>
</feature>
<dbReference type="PANTHER" id="PTHR21422:SF10">
    <property type="entry name" value="RAB3 GTPASE-ACTIVATING PROTEIN CATALYTIC SUBUNIT"/>
    <property type="match status" value="1"/>
</dbReference>
<dbReference type="Proteomes" id="UP000233551">
    <property type="component" value="Unassembled WGS sequence"/>
</dbReference>
<comment type="caution">
    <text evidence="3">The sequence shown here is derived from an EMBL/GenBank/DDBJ whole genome shotgun (WGS) entry which is preliminary data.</text>
</comment>
<evidence type="ECO:0000313" key="3">
    <source>
        <dbReference type="EMBL" id="PKI77540.1"/>
    </source>
</evidence>
<dbReference type="Pfam" id="PF13890">
    <property type="entry name" value="Rab3-GTPase_cat"/>
    <property type="match status" value="1"/>
</dbReference>
<evidence type="ECO:0000256" key="1">
    <source>
        <dbReference type="SAM" id="MobiDB-lite"/>
    </source>
</evidence>
<dbReference type="PANTHER" id="PTHR21422">
    <property type="entry name" value="RAB3 GTPASE-ACTIVATING PROTEIN CATALYTIC SUBUNIT"/>
    <property type="match status" value="1"/>
</dbReference>
<dbReference type="EMBL" id="PGOL01000091">
    <property type="protein sequence ID" value="PKI77540.1"/>
    <property type="molecule type" value="Genomic_DNA"/>
</dbReference>
<dbReference type="GO" id="GO:0005096">
    <property type="term" value="F:GTPase activator activity"/>
    <property type="evidence" value="ECO:0007669"/>
    <property type="project" value="InterPro"/>
</dbReference>
<organism evidence="3 4">
    <name type="scientific">Punica granatum</name>
    <name type="common">Pomegranate</name>
    <dbReference type="NCBI Taxonomy" id="22663"/>
    <lineage>
        <taxon>Eukaryota</taxon>
        <taxon>Viridiplantae</taxon>
        <taxon>Streptophyta</taxon>
        <taxon>Embryophyta</taxon>
        <taxon>Tracheophyta</taxon>
        <taxon>Spermatophyta</taxon>
        <taxon>Magnoliopsida</taxon>
        <taxon>eudicotyledons</taxon>
        <taxon>Gunneridae</taxon>
        <taxon>Pentapetalae</taxon>
        <taxon>rosids</taxon>
        <taxon>malvids</taxon>
        <taxon>Myrtales</taxon>
        <taxon>Lythraceae</taxon>
        <taxon>Punica</taxon>
    </lineage>
</organism>
<feature type="compositionally biased region" description="Basic and acidic residues" evidence="1">
    <location>
        <begin position="52"/>
        <end position="69"/>
    </location>
</feature>
<name>A0A2I0LA56_PUNGR</name>
<sequence length="668" mass="74578">MEAPSPSSFVSRARTALHSAAAKADRVFTDIKSDLKPDRDGGRKSPASSVKQSEDDSPRESKSSHESKQFRWRPPPISLGTKQDWQDRLRNIRIGRKAVDEAEKDEEQKMTFLIYDENLYVMNEKNDAESKASDPMSALEGLLAGNFEKIPPSSIIKQLAVAIQKGTKQNSMKDFLLSSRDSSPIKERAGLSLSAVRSLVLREKEDKDKSDFGDDEEVLSLIKALFDADIRAAPPGSFVVKVAEVIGSFKTMKKMALFWCRVVEHLRRLWLEKQHIAGIPLDQIPDLKSCLLYQQLQVINCCISRKRRHSIAKESLDTAIRESSPDRDAEVAAKDMGSASSSLYVRISSGELVLRLGADHPSDNLYMLKTGEPVYSPVTQECPLFTEDLIKETEEFVLRTGSVGAGCSQLFSDMQAFKAANPGCILEDFVRWHSPPDWTEAEECETVSFDSLSTKGQLSRRMQKEGNLWRELWEAAKPVPAVKQSPLFDEDLAVEGILNFLEDIPPLELFEQLFVSLLGEGLGIAEFSLSADSGLSMLFYECKEYVLVASQGSISEKVDDLCQMMLLKPEDVLKMMKQAEDTVTTPASGEPKSQFKRLIPNFGSKNRGSKELELKNQRKSSGDNMTRQSFANFFDSKSSLFSKKPPKPLGVSPVEKSSTPDDNEWTLE</sequence>
<dbReference type="InterPro" id="IPR026147">
    <property type="entry name" value="Rab3GAP1_conserved"/>
</dbReference>
<proteinExistence type="predicted"/>
<evidence type="ECO:0000259" key="2">
    <source>
        <dbReference type="Pfam" id="PF13890"/>
    </source>
</evidence>
<dbReference type="AlphaFoldDB" id="A0A2I0LA56"/>
<dbReference type="STRING" id="22663.A0A2I0LA56"/>
<feature type="region of interest" description="Disordered" evidence="1">
    <location>
        <begin position="580"/>
        <end position="668"/>
    </location>
</feature>
<protein>
    <recommendedName>
        <fullName evidence="2">Rab3GAP catalytic subunit conserved domain-containing protein</fullName>
    </recommendedName>
</protein>
<dbReference type="InterPro" id="IPR045700">
    <property type="entry name" value="Rab3GAP1"/>
</dbReference>